<dbReference type="Proteomes" id="UP000092665">
    <property type="component" value="Unassembled WGS sequence"/>
</dbReference>
<comment type="caution">
    <text evidence="1">The sequence shown here is derived from an EMBL/GenBank/DDBJ whole genome shotgun (WGS) entry which is preliminary data.</text>
</comment>
<gene>
    <name evidence="1" type="ORF">Phpb_01779</name>
</gene>
<reference evidence="2" key="1">
    <citation type="submission" date="2015-11" db="EMBL/GenBank/DDBJ databases">
        <authorList>
            <person name="Tobias N.J."/>
            <person name="Mishra B."/>
            <person name="Gupta D.K."/>
            <person name="Thines M."/>
            <person name="Stinear T.P."/>
            <person name="Bode H.B."/>
        </authorList>
    </citation>
    <scope>NUCLEOTIDE SEQUENCE [LARGE SCALE GENOMIC DNA]</scope>
    <source>
        <strain evidence="2">PB45.5</strain>
    </source>
</reference>
<organism evidence="1 2">
    <name type="scientific">Photorhabdus namnaonensis</name>
    <dbReference type="NCBI Taxonomy" id="1851568"/>
    <lineage>
        <taxon>Bacteria</taxon>
        <taxon>Pseudomonadati</taxon>
        <taxon>Pseudomonadota</taxon>
        <taxon>Gammaproteobacteria</taxon>
        <taxon>Enterobacterales</taxon>
        <taxon>Morganellaceae</taxon>
        <taxon>Photorhabdus</taxon>
    </lineage>
</organism>
<evidence type="ECO:0000313" key="1">
    <source>
        <dbReference type="EMBL" id="OCA55161.1"/>
    </source>
</evidence>
<accession>A0A1B8YJ64</accession>
<sequence length="85" mass="10101">MPLYFYPSDQKWIQEMLLRLDPATRGKISVKYAEVYQAAWDEEQISYRKDNAARRHANIRLREFVTKYAKASQGYTEKPQSVKEV</sequence>
<keyword evidence="2" id="KW-1185">Reference proteome</keyword>
<protein>
    <submittedName>
        <fullName evidence="1">Uncharacterized protein</fullName>
    </submittedName>
</protein>
<proteinExistence type="predicted"/>
<dbReference type="AlphaFoldDB" id="A0A1B8YJ64"/>
<dbReference type="EMBL" id="LOIC01000044">
    <property type="protein sequence ID" value="OCA55161.1"/>
    <property type="molecule type" value="Genomic_DNA"/>
</dbReference>
<dbReference type="RefSeq" id="WP_065390016.1">
    <property type="nucleotide sequence ID" value="NZ_CAWMQN010000044.1"/>
</dbReference>
<evidence type="ECO:0000313" key="2">
    <source>
        <dbReference type="Proteomes" id="UP000092665"/>
    </source>
</evidence>
<name>A0A1B8YJ64_9GAMM</name>